<evidence type="ECO:0000256" key="6">
    <source>
        <dbReference type="ARBA" id="ARBA00023136"/>
    </source>
</evidence>
<evidence type="ECO:0000256" key="2">
    <source>
        <dbReference type="ARBA" id="ARBA00005551"/>
    </source>
</evidence>
<evidence type="ECO:0000259" key="8">
    <source>
        <dbReference type="Pfam" id="PF00999"/>
    </source>
</evidence>
<keyword evidence="3" id="KW-0813">Transport</keyword>
<keyword evidence="4 7" id="KW-0812">Transmembrane</keyword>
<protein>
    <submittedName>
        <fullName evidence="9">Glutathione-regulated potassium-efflux system protein</fullName>
    </submittedName>
</protein>
<accession>Q17WW5</accession>
<dbReference type="KEGG" id="hac:Hac_1097"/>
<evidence type="ECO:0000313" key="9">
    <source>
        <dbReference type="EMBL" id="CAJ99861.1"/>
    </source>
</evidence>
<feature type="transmembrane region" description="Helical" evidence="7">
    <location>
        <begin position="6"/>
        <end position="23"/>
    </location>
</feature>
<gene>
    <name evidence="9" type="primary">kefB</name>
    <name evidence="9" type="ordered locus">Hac_1097</name>
</gene>
<keyword evidence="5 7" id="KW-1133">Transmembrane helix</keyword>
<dbReference type="Proteomes" id="UP000000775">
    <property type="component" value="Chromosome"/>
</dbReference>
<dbReference type="GO" id="GO:0015297">
    <property type="term" value="F:antiporter activity"/>
    <property type="evidence" value="ECO:0007669"/>
    <property type="project" value="InterPro"/>
</dbReference>
<dbReference type="eggNOG" id="COG0475">
    <property type="taxonomic scope" value="Bacteria"/>
</dbReference>
<dbReference type="Pfam" id="PF00999">
    <property type="entry name" value="Na_H_Exchanger"/>
    <property type="match status" value="1"/>
</dbReference>
<feature type="transmembrane region" description="Helical" evidence="7">
    <location>
        <begin position="175"/>
        <end position="195"/>
    </location>
</feature>
<evidence type="ECO:0000256" key="7">
    <source>
        <dbReference type="SAM" id="Phobius"/>
    </source>
</evidence>
<comment type="similarity">
    <text evidence="2">Belongs to the monovalent cation:proton antiporter 2 (CPA2) transporter (TC 2.A.37) family.</text>
</comment>
<feature type="transmembrane region" description="Helical" evidence="7">
    <location>
        <begin position="325"/>
        <end position="344"/>
    </location>
</feature>
<comment type="subcellular location">
    <subcellularLocation>
        <location evidence="1">Membrane</location>
        <topology evidence="1">Multi-pass membrane protein</topology>
    </subcellularLocation>
</comment>
<dbReference type="GO" id="GO:1902600">
    <property type="term" value="P:proton transmembrane transport"/>
    <property type="evidence" value="ECO:0007669"/>
    <property type="project" value="InterPro"/>
</dbReference>
<dbReference type="RefSeq" id="WP_011577968.1">
    <property type="nucleotide sequence ID" value="NC_008229.1"/>
</dbReference>
<organism evidence="9 10">
    <name type="scientific">Helicobacter acinonychis (strain Sheeba)</name>
    <dbReference type="NCBI Taxonomy" id="382638"/>
    <lineage>
        <taxon>Bacteria</taxon>
        <taxon>Pseudomonadati</taxon>
        <taxon>Campylobacterota</taxon>
        <taxon>Epsilonproteobacteria</taxon>
        <taxon>Campylobacterales</taxon>
        <taxon>Helicobacteraceae</taxon>
        <taxon>Helicobacter</taxon>
    </lineage>
</organism>
<feature type="transmembrane region" description="Helical" evidence="7">
    <location>
        <begin position="53"/>
        <end position="72"/>
    </location>
</feature>
<sequence length="416" mass="46280">MENNTLYIVIVGLWLAVGFGIFLKKLDMPVIIGYICTGTVLAAFFKINDFNLLSEIGEFGIVFLMFMIGIEFNFDKLKSIKQEVLVFGLLQVVLCTLIVFLLGYFVLGLSPIFSLVLGMGISLSSTAIVLKFFEDSKQLNTPMGKSAVGILIFQDIAAIPMLLILTILSSKDSDVSFLILKTLISAGIILIILLLPGKKGANLVLEHAKDTRLPEIFIGTILVIVCSAAGLSHFFGFSMSLGAFIAGMAISKSRYKINVQEEFAQLKNLFLALFFITIGMQINISFFIDKFFAVIFSLILVMSFKTFIIYALLRFFRDAKTAIKNALSLAQIGEFSFVIFLNSGTRQLFDMQGKEGVFGLLHQKHILDATQSDIHQFLILMVVFSMLATPFILKYLEPIAQFILYKNTQANETTKK</sequence>
<evidence type="ECO:0000256" key="3">
    <source>
        <dbReference type="ARBA" id="ARBA00022448"/>
    </source>
</evidence>
<dbReference type="EMBL" id="AM260522">
    <property type="protein sequence ID" value="CAJ99861.1"/>
    <property type="molecule type" value="Genomic_DNA"/>
</dbReference>
<dbReference type="GO" id="GO:0016020">
    <property type="term" value="C:membrane"/>
    <property type="evidence" value="ECO:0007669"/>
    <property type="project" value="UniProtKB-SubCell"/>
</dbReference>
<evidence type="ECO:0000256" key="4">
    <source>
        <dbReference type="ARBA" id="ARBA00022692"/>
    </source>
</evidence>
<evidence type="ECO:0000256" key="1">
    <source>
        <dbReference type="ARBA" id="ARBA00004141"/>
    </source>
</evidence>
<dbReference type="PANTHER" id="PTHR42751:SF3">
    <property type="entry name" value="SODIUM_GLUTAMATE SYMPORTER"/>
    <property type="match status" value="1"/>
</dbReference>
<dbReference type="BioCyc" id="HACI382638:HAC_RS04715-MONOMER"/>
<dbReference type="HOGENOM" id="CLU_005126_1_2_7"/>
<feature type="transmembrane region" description="Helical" evidence="7">
    <location>
        <begin position="30"/>
        <end position="47"/>
    </location>
</feature>
<dbReference type="PANTHER" id="PTHR42751">
    <property type="entry name" value="SODIUM/HYDROGEN EXCHANGER FAMILY/TRKA DOMAIN PROTEIN"/>
    <property type="match status" value="1"/>
</dbReference>
<dbReference type="Gene3D" id="1.20.1530.20">
    <property type="match status" value="1"/>
</dbReference>
<proteinExistence type="inferred from homology"/>
<dbReference type="OrthoDB" id="9781411at2"/>
<dbReference type="STRING" id="382638.Hac_1097"/>
<dbReference type="GeneID" id="31758456"/>
<dbReference type="InterPro" id="IPR038770">
    <property type="entry name" value="Na+/solute_symporter_sf"/>
</dbReference>
<keyword evidence="6 7" id="KW-0472">Membrane</keyword>
<feature type="transmembrane region" description="Helical" evidence="7">
    <location>
        <begin position="84"/>
        <end position="106"/>
    </location>
</feature>
<feature type="transmembrane region" description="Helical" evidence="7">
    <location>
        <begin position="269"/>
        <end position="288"/>
    </location>
</feature>
<feature type="transmembrane region" description="Helical" evidence="7">
    <location>
        <begin position="377"/>
        <end position="396"/>
    </location>
</feature>
<keyword evidence="10" id="KW-1185">Reference proteome</keyword>
<feature type="domain" description="Cation/H+ exchanger transmembrane" evidence="8">
    <location>
        <begin position="17"/>
        <end position="393"/>
    </location>
</feature>
<feature type="transmembrane region" description="Helical" evidence="7">
    <location>
        <begin position="216"/>
        <end position="235"/>
    </location>
</feature>
<reference evidence="9 10" key="1">
    <citation type="journal article" date="2006" name="PLoS Genet.">
        <title>Who ate whom? Adaptive Helicobacter genomic changes that accompanied a host jump from early humans to large felines.</title>
        <authorList>
            <person name="Eppinger M."/>
            <person name="Baar C."/>
            <person name="Linz B."/>
            <person name="Raddatz G."/>
            <person name="Lanz C."/>
            <person name="Keller H."/>
            <person name="Morelli G."/>
            <person name="Gressmann H."/>
            <person name="Achtman M."/>
            <person name="Schuster S.C."/>
        </authorList>
    </citation>
    <scope>NUCLEOTIDE SEQUENCE [LARGE SCALE GENOMIC DNA]</scope>
    <source>
        <strain evidence="9 10">Sheeba</strain>
    </source>
</reference>
<evidence type="ECO:0000313" key="10">
    <source>
        <dbReference type="Proteomes" id="UP000000775"/>
    </source>
</evidence>
<feature type="transmembrane region" description="Helical" evidence="7">
    <location>
        <begin position="112"/>
        <end position="134"/>
    </location>
</feature>
<feature type="transmembrane region" description="Helical" evidence="7">
    <location>
        <begin position="146"/>
        <end position="169"/>
    </location>
</feature>
<dbReference type="AlphaFoldDB" id="Q17WW5"/>
<evidence type="ECO:0000256" key="5">
    <source>
        <dbReference type="ARBA" id="ARBA00022989"/>
    </source>
</evidence>
<dbReference type="InterPro" id="IPR006153">
    <property type="entry name" value="Cation/H_exchanger_TM"/>
</dbReference>
<feature type="transmembrane region" description="Helical" evidence="7">
    <location>
        <begin position="294"/>
        <end position="313"/>
    </location>
</feature>
<name>Q17WW5_HELAH</name>